<evidence type="ECO:0000313" key="5">
    <source>
        <dbReference type="Proteomes" id="UP000269097"/>
    </source>
</evidence>
<dbReference type="Proteomes" id="UP000269097">
    <property type="component" value="Chromosome"/>
</dbReference>
<protein>
    <submittedName>
        <fullName evidence="4">Serine/threonine protein kinase</fullName>
    </submittedName>
</protein>
<dbReference type="InterPro" id="IPR000719">
    <property type="entry name" value="Prot_kinase_dom"/>
</dbReference>
<keyword evidence="1" id="KW-0547">Nucleotide-binding</keyword>
<dbReference type="KEGG" id="coh:EAV92_19880"/>
<sequence length="300" mass="33961">MPPGTILTGKWNGKKYKLERLLGLGANGQVYLATLGRSVCAIKIGTEAAELQGEANVLASLDGTERGRGRPPFLLDVDDFTLNGKDVPFYSMRYVPGAPLKSYLKKHGTHWIGVIGYRLMERLAELHEAGWVFSDIKNDNVLVHDFGRVELVDYGGMTAIGRSVRQFTEIYDRGYWSAGSRTADPAYDWFGFGMLWLHATDGKRLLQLSGTRLPQDRGVEDLMKLVRTNPKLRPMERWLERAFHGDFQDSREALKEWRLAHRKKDSREKPERAHVPAWMTGLLVLSVALCATLASVWLFR</sequence>
<evidence type="ECO:0000256" key="2">
    <source>
        <dbReference type="SAM" id="Phobius"/>
    </source>
</evidence>
<dbReference type="Gene3D" id="1.10.510.10">
    <property type="entry name" value="Transferase(Phosphotransferase) domain 1"/>
    <property type="match status" value="1"/>
</dbReference>
<dbReference type="GO" id="GO:0005524">
    <property type="term" value="F:ATP binding"/>
    <property type="evidence" value="ECO:0007669"/>
    <property type="project" value="UniProtKB-UniRule"/>
</dbReference>
<dbReference type="SMART" id="SM00220">
    <property type="entry name" value="S_TKc"/>
    <property type="match status" value="1"/>
</dbReference>
<dbReference type="InterPro" id="IPR011009">
    <property type="entry name" value="Kinase-like_dom_sf"/>
</dbReference>
<evidence type="ECO:0000256" key="1">
    <source>
        <dbReference type="PROSITE-ProRule" id="PRU10141"/>
    </source>
</evidence>
<gene>
    <name evidence="4" type="ORF">EAV92_19880</name>
</gene>
<evidence type="ECO:0000313" key="4">
    <source>
        <dbReference type="EMBL" id="AYQ74629.1"/>
    </source>
</evidence>
<feature type="binding site" evidence="1">
    <location>
        <position position="43"/>
    </location>
    <ligand>
        <name>ATP</name>
        <dbReference type="ChEBI" id="CHEBI:30616"/>
    </ligand>
</feature>
<name>A0A3G3K4E8_9BACL</name>
<keyword evidence="5" id="KW-1185">Reference proteome</keyword>
<reference evidence="4 5" key="1">
    <citation type="submission" date="2018-10" db="EMBL/GenBank/DDBJ databases">
        <title>Genome Sequence of Cohnella sp.</title>
        <authorList>
            <person name="Srinivasan S."/>
            <person name="Kim M.K."/>
        </authorList>
    </citation>
    <scope>NUCLEOTIDE SEQUENCE [LARGE SCALE GENOMIC DNA]</scope>
    <source>
        <strain evidence="4 5">18JY8-7</strain>
    </source>
</reference>
<keyword evidence="4" id="KW-0723">Serine/threonine-protein kinase</keyword>
<keyword evidence="1" id="KW-0067">ATP-binding</keyword>
<accession>A0A3G3K4E8</accession>
<dbReference type="SUPFAM" id="SSF56112">
    <property type="entry name" value="Protein kinase-like (PK-like)"/>
    <property type="match status" value="1"/>
</dbReference>
<dbReference type="Pfam" id="PF00069">
    <property type="entry name" value="Pkinase"/>
    <property type="match status" value="1"/>
</dbReference>
<proteinExistence type="predicted"/>
<dbReference type="GO" id="GO:0004674">
    <property type="term" value="F:protein serine/threonine kinase activity"/>
    <property type="evidence" value="ECO:0007669"/>
    <property type="project" value="UniProtKB-KW"/>
</dbReference>
<keyword evidence="4" id="KW-0808">Transferase</keyword>
<dbReference type="AlphaFoldDB" id="A0A3G3K4E8"/>
<feature type="domain" description="Protein kinase" evidence="3">
    <location>
        <begin position="16"/>
        <end position="300"/>
    </location>
</feature>
<keyword evidence="2" id="KW-1133">Transmembrane helix</keyword>
<organism evidence="4 5">
    <name type="scientific">Cohnella candidum</name>
    <dbReference type="NCBI Taxonomy" id="2674991"/>
    <lineage>
        <taxon>Bacteria</taxon>
        <taxon>Bacillati</taxon>
        <taxon>Bacillota</taxon>
        <taxon>Bacilli</taxon>
        <taxon>Bacillales</taxon>
        <taxon>Paenibacillaceae</taxon>
        <taxon>Cohnella</taxon>
    </lineage>
</organism>
<keyword evidence="2" id="KW-0472">Membrane</keyword>
<dbReference type="InterPro" id="IPR017441">
    <property type="entry name" value="Protein_kinase_ATP_BS"/>
</dbReference>
<keyword evidence="4" id="KW-0418">Kinase</keyword>
<dbReference type="PROSITE" id="PS00107">
    <property type="entry name" value="PROTEIN_KINASE_ATP"/>
    <property type="match status" value="1"/>
</dbReference>
<dbReference type="EMBL" id="CP033433">
    <property type="protein sequence ID" value="AYQ74629.1"/>
    <property type="molecule type" value="Genomic_DNA"/>
</dbReference>
<keyword evidence="2" id="KW-0812">Transmembrane</keyword>
<dbReference type="PROSITE" id="PS50011">
    <property type="entry name" value="PROTEIN_KINASE_DOM"/>
    <property type="match status" value="1"/>
</dbReference>
<feature type="transmembrane region" description="Helical" evidence="2">
    <location>
        <begin position="277"/>
        <end position="299"/>
    </location>
</feature>
<evidence type="ECO:0000259" key="3">
    <source>
        <dbReference type="PROSITE" id="PS50011"/>
    </source>
</evidence>